<name>A0A085LRZ0_9BILA</name>
<dbReference type="Pfam" id="PF03184">
    <property type="entry name" value="DDE_1"/>
    <property type="match status" value="1"/>
</dbReference>
<protein>
    <recommendedName>
        <fullName evidence="4">HTH CENPB-type domain-containing protein</fullName>
    </recommendedName>
</protein>
<reference evidence="5 6" key="1">
    <citation type="journal article" date="2014" name="Nat. Genet.">
        <title>Genome and transcriptome of the porcine whipworm Trichuris suis.</title>
        <authorList>
            <person name="Jex A.R."/>
            <person name="Nejsum P."/>
            <person name="Schwarz E.M."/>
            <person name="Hu L."/>
            <person name="Young N.D."/>
            <person name="Hall R.S."/>
            <person name="Korhonen P.K."/>
            <person name="Liao S."/>
            <person name="Thamsborg S."/>
            <person name="Xia J."/>
            <person name="Xu P."/>
            <person name="Wang S."/>
            <person name="Scheerlinck J.P."/>
            <person name="Hofmann A."/>
            <person name="Sternberg P.W."/>
            <person name="Wang J."/>
            <person name="Gasser R.B."/>
        </authorList>
    </citation>
    <scope>NUCLEOTIDE SEQUENCE [LARGE SCALE GENOMIC DNA]</scope>
    <source>
        <strain evidence="5">DCEP-RM93M</strain>
    </source>
</reference>
<dbReference type="InterPro" id="IPR004875">
    <property type="entry name" value="DDE_SF_endonuclease_dom"/>
</dbReference>
<feature type="domain" description="HTH CENPB-type" evidence="4">
    <location>
        <begin position="57"/>
        <end position="130"/>
    </location>
</feature>
<organism evidence="5 6">
    <name type="scientific">Trichuris suis</name>
    <name type="common">pig whipworm</name>
    <dbReference type="NCBI Taxonomy" id="68888"/>
    <lineage>
        <taxon>Eukaryota</taxon>
        <taxon>Metazoa</taxon>
        <taxon>Ecdysozoa</taxon>
        <taxon>Nematoda</taxon>
        <taxon>Enoplea</taxon>
        <taxon>Dorylaimia</taxon>
        <taxon>Trichinellida</taxon>
        <taxon>Trichuridae</taxon>
        <taxon>Trichuris</taxon>
    </lineage>
</organism>
<feature type="non-terminal residue" evidence="5">
    <location>
        <position position="1"/>
    </location>
</feature>
<dbReference type="Pfam" id="PF03221">
    <property type="entry name" value="HTH_Tnp_Tc5"/>
    <property type="match status" value="1"/>
</dbReference>
<comment type="subcellular location">
    <subcellularLocation>
        <location evidence="1">Nucleus</location>
    </subcellularLocation>
</comment>
<dbReference type="GO" id="GO:0005634">
    <property type="term" value="C:nucleus"/>
    <property type="evidence" value="ECO:0007669"/>
    <property type="project" value="UniProtKB-SubCell"/>
</dbReference>
<feature type="compositionally biased region" description="Basic and acidic residues" evidence="3">
    <location>
        <begin position="370"/>
        <end position="384"/>
    </location>
</feature>
<dbReference type="SMART" id="SM00674">
    <property type="entry name" value="CENPB"/>
    <property type="match status" value="1"/>
</dbReference>
<dbReference type="InterPro" id="IPR018586">
    <property type="entry name" value="Brinker_DNA-bd"/>
</dbReference>
<dbReference type="PANTHER" id="PTHR19303:SF74">
    <property type="entry name" value="POGO TRANSPOSABLE ELEMENT WITH KRAB DOMAIN"/>
    <property type="match status" value="1"/>
</dbReference>
<evidence type="ECO:0000256" key="1">
    <source>
        <dbReference type="ARBA" id="ARBA00004123"/>
    </source>
</evidence>
<sequence length="402" mass="45599">FHFPNVNIAEGRSSYDASFKLKVIDLAKKSNNCAASRKYGVTEKMERALTNIPKNKCAMRSGAPSWPELENYLEEWVKEQRQNGYVVTRGGLKAQAIRWAKLNEPLCRNFKATSGWCSRFMKRKDLVLRQKTKIAQKLPADLDDKVLDFQRYVIRLGREHQFLLSSIGNMDETPINFDMVARKTVDSKGVKGIQQFPPGVFVHFHENGWMDENGVKLWIDNVWKKRPGHANDRSLLVSDAFRSHMTGKIKAYLKESKIETVVIPGGLTSILQPLDVSLNKPFKDYMREERSNWMVNGEKSYTAGGAMRAPSLELLCKFVINAWNKVKAETVAKSFMKCCIANPLDGTGDDLLWEIDEDDGQNYESSSDTYDERVNEDGAPSEDQKLRRGGCFTFPFAASAIS</sequence>
<dbReference type="Proteomes" id="UP000030764">
    <property type="component" value="Unassembled WGS sequence"/>
</dbReference>
<dbReference type="AlphaFoldDB" id="A0A085LRZ0"/>
<dbReference type="PANTHER" id="PTHR19303">
    <property type="entry name" value="TRANSPOSON"/>
    <property type="match status" value="1"/>
</dbReference>
<keyword evidence="6" id="KW-1185">Reference proteome</keyword>
<dbReference type="Gene3D" id="1.10.10.60">
    <property type="entry name" value="Homeodomain-like"/>
    <property type="match status" value="1"/>
</dbReference>
<proteinExistence type="predicted"/>
<evidence type="ECO:0000313" key="6">
    <source>
        <dbReference type="Proteomes" id="UP000030764"/>
    </source>
</evidence>
<dbReference type="InterPro" id="IPR009057">
    <property type="entry name" value="Homeodomain-like_sf"/>
</dbReference>
<evidence type="ECO:0000259" key="4">
    <source>
        <dbReference type="PROSITE" id="PS51253"/>
    </source>
</evidence>
<dbReference type="PROSITE" id="PS51253">
    <property type="entry name" value="HTH_CENPB"/>
    <property type="match status" value="1"/>
</dbReference>
<dbReference type="InterPro" id="IPR006600">
    <property type="entry name" value="HTH_CenpB_DNA-bd_dom"/>
</dbReference>
<accession>A0A085LRZ0</accession>
<feature type="region of interest" description="Disordered" evidence="3">
    <location>
        <begin position="357"/>
        <end position="384"/>
    </location>
</feature>
<keyword evidence="2" id="KW-0238">DNA-binding</keyword>
<evidence type="ECO:0000313" key="5">
    <source>
        <dbReference type="EMBL" id="KFD47736.1"/>
    </source>
</evidence>
<evidence type="ECO:0000256" key="3">
    <source>
        <dbReference type="SAM" id="MobiDB-lite"/>
    </source>
</evidence>
<dbReference type="GO" id="GO:0003677">
    <property type="term" value="F:DNA binding"/>
    <property type="evidence" value="ECO:0007669"/>
    <property type="project" value="UniProtKB-KW"/>
</dbReference>
<dbReference type="InterPro" id="IPR050863">
    <property type="entry name" value="CenT-Element_Derived"/>
</dbReference>
<dbReference type="EMBL" id="KL363316">
    <property type="protein sequence ID" value="KFD47736.1"/>
    <property type="molecule type" value="Genomic_DNA"/>
</dbReference>
<dbReference type="SUPFAM" id="SSF46689">
    <property type="entry name" value="Homeodomain-like"/>
    <property type="match status" value="1"/>
</dbReference>
<evidence type="ECO:0000256" key="2">
    <source>
        <dbReference type="ARBA" id="ARBA00023125"/>
    </source>
</evidence>
<gene>
    <name evidence="5" type="ORF">M513_11414</name>
</gene>
<dbReference type="Pfam" id="PF09607">
    <property type="entry name" value="BrkDBD"/>
    <property type="match status" value="1"/>
</dbReference>